<protein>
    <recommendedName>
        <fullName evidence="3">Capsule polysaccharide biosynthesis protein</fullName>
    </recommendedName>
</protein>
<name>A0ABS5DRB1_9BURK</name>
<proteinExistence type="predicted"/>
<reference evidence="1 2" key="1">
    <citation type="submission" date="2021-04" db="EMBL/GenBank/DDBJ databases">
        <title>The genome sequence of type strain Ideonella paludis KCTC 32238.</title>
        <authorList>
            <person name="Liu Y."/>
        </authorList>
    </citation>
    <scope>NUCLEOTIDE SEQUENCE [LARGE SCALE GENOMIC DNA]</scope>
    <source>
        <strain evidence="1 2">KCTC 32238</strain>
    </source>
</reference>
<comment type="caution">
    <text evidence="1">The sequence shown here is derived from an EMBL/GenBank/DDBJ whole genome shotgun (WGS) entry which is preliminary data.</text>
</comment>
<evidence type="ECO:0000313" key="2">
    <source>
        <dbReference type="Proteomes" id="UP000672097"/>
    </source>
</evidence>
<keyword evidence="2" id="KW-1185">Reference proteome</keyword>
<evidence type="ECO:0000313" key="1">
    <source>
        <dbReference type="EMBL" id="MBQ0933697.1"/>
    </source>
</evidence>
<accession>A0ABS5DRB1</accession>
<evidence type="ECO:0008006" key="3">
    <source>
        <dbReference type="Google" id="ProtNLM"/>
    </source>
</evidence>
<dbReference type="EMBL" id="JAGQDG010000001">
    <property type="protein sequence ID" value="MBQ0933697.1"/>
    <property type="molecule type" value="Genomic_DNA"/>
</dbReference>
<organism evidence="1 2">
    <name type="scientific">Ideonella paludis</name>
    <dbReference type="NCBI Taxonomy" id="1233411"/>
    <lineage>
        <taxon>Bacteria</taxon>
        <taxon>Pseudomonadati</taxon>
        <taxon>Pseudomonadota</taxon>
        <taxon>Betaproteobacteria</taxon>
        <taxon>Burkholderiales</taxon>
        <taxon>Sphaerotilaceae</taxon>
        <taxon>Ideonella</taxon>
    </lineage>
</organism>
<sequence length="327" mass="37558">MTSVSGLPVFPVYWGDGQFDGEKAYDILGLEKSLAGWGSTFSMSEVSPDFIEYLGDAFKDSLVILFEGNPIFKMVFNYLNIPYVDVVIHPVRFMPNLLFGVKSNVRGGNVYLQSWAIDRSVIEDYAGYIKAGFSKRDAVPELSDATDVALLFLQTDDDRSVVSNGKFLSVEDFQEEISLLVGRHRRIIIKRHPLNKNDVSYFRCGLSFRRFEETDISPYKLFYLYPRSTVYAISSSVCHECKFFGVDGRVLYRPPFEVGYAGEQLHVGGYSSLYESLFRRDFWYGYFRDCLSIDLGKVDSKMVHLPMPENFTRIMLNSWWGYDKIFS</sequence>
<dbReference type="Proteomes" id="UP000672097">
    <property type="component" value="Unassembled WGS sequence"/>
</dbReference>
<gene>
    <name evidence="1" type="ORF">KAK11_00045</name>
</gene>